<dbReference type="InterPro" id="IPR032675">
    <property type="entry name" value="LRR_dom_sf"/>
</dbReference>
<evidence type="ECO:0008006" key="3">
    <source>
        <dbReference type="Google" id="ProtNLM"/>
    </source>
</evidence>
<dbReference type="AlphaFoldDB" id="A0A2W5KVT9"/>
<evidence type="ECO:0000313" key="2">
    <source>
        <dbReference type="Proteomes" id="UP000248597"/>
    </source>
</evidence>
<sequence>MTSKTYTAARAKRLILDGNFPEGGIVEGSLYLSGCDLSGVTLPTTIGGSLDLSGCDLSGVTLPTTIGGSLYLSGCDLSGVTGWWSDNGEATRRRCIAVSYYALIQTDTGQYIAGCRGPWTKKQALDHWGHASRKDKRAKAFVAAIELYDAAKLAA</sequence>
<dbReference type="SUPFAM" id="SSF141571">
    <property type="entry name" value="Pentapeptide repeat-like"/>
    <property type="match status" value="1"/>
</dbReference>
<gene>
    <name evidence="1" type="ORF">DI569_12815</name>
</gene>
<accession>A0A2W5KVT9</accession>
<protein>
    <recommendedName>
        <fullName evidence="3">Pentapeptide repeat-containing protein</fullName>
    </recommendedName>
</protein>
<dbReference type="EMBL" id="QFPJ01000035">
    <property type="protein sequence ID" value="PZQ21141.1"/>
    <property type="molecule type" value="Genomic_DNA"/>
</dbReference>
<reference evidence="1 2" key="1">
    <citation type="submission" date="2017-08" db="EMBL/GenBank/DDBJ databases">
        <title>Infants hospitalized years apart are colonized by the same room-sourced microbial strains.</title>
        <authorList>
            <person name="Brooks B."/>
            <person name="Olm M.R."/>
            <person name="Firek B.A."/>
            <person name="Baker R."/>
            <person name="Thomas B.C."/>
            <person name="Morowitz M.J."/>
            <person name="Banfield J.F."/>
        </authorList>
    </citation>
    <scope>NUCLEOTIDE SEQUENCE [LARGE SCALE GENOMIC DNA]</scope>
    <source>
        <strain evidence="1">S2_005_003_R2_47</strain>
    </source>
</reference>
<dbReference type="Proteomes" id="UP000248597">
    <property type="component" value="Unassembled WGS sequence"/>
</dbReference>
<dbReference type="Gene3D" id="3.80.10.10">
    <property type="entry name" value="Ribonuclease Inhibitor"/>
    <property type="match status" value="1"/>
</dbReference>
<evidence type="ECO:0000313" key="1">
    <source>
        <dbReference type="EMBL" id="PZQ21141.1"/>
    </source>
</evidence>
<name>A0A2W5KVT9_SPHMC</name>
<proteinExistence type="predicted"/>
<organism evidence="1 2">
    <name type="scientific">Sphingopyxis macrogoltabida</name>
    <name type="common">Sphingomonas macrogoltabidus</name>
    <dbReference type="NCBI Taxonomy" id="33050"/>
    <lineage>
        <taxon>Bacteria</taxon>
        <taxon>Pseudomonadati</taxon>
        <taxon>Pseudomonadota</taxon>
        <taxon>Alphaproteobacteria</taxon>
        <taxon>Sphingomonadales</taxon>
        <taxon>Sphingomonadaceae</taxon>
        <taxon>Sphingopyxis</taxon>
    </lineage>
</organism>
<comment type="caution">
    <text evidence="1">The sequence shown here is derived from an EMBL/GenBank/DDBJ whole genome shotgun (WGS) entry which is preliminary data.</text>
</comment>